<dbReference type="NCBIfam" id="NF005932">
    <property type="entry name" value="PRK07956.1"/>
    <property type="match status" value="1"/>
</dbReference>
<evidence type="ECO:0000256" key="2">
    <source>
        <dbReference type="ARBA" id="ARBA00012722"/>
    </source>
</evidence>
<dbReference type="PROSITE" id="PS01055">
    <property type="entry name" value="DNA_LIGASE_N1"/>
    <property type="match status" value="1"/>
</dbReference>
<accession>A0A077DII8</accession>
<dbReference type="CDD" id="cd17748">
    <property type="entry name" value="BRCT_DNA_ligase_like"/>
    <property type="match status" value="1"/>
</dbReference>
<dbReference type="GO" id="GO:0003911">
    <property type="term" value="F:DNA ligase (NAD+) activity"/>
    <property type="evidence" value="ECO:0007669"/>
    <property type="project" value="UniProtKB-UniRule"/>
</dbReference>
<protein>
    <recommendedName>
        <fullName evidence="3 15">DNA ligase</fullName>
        <ecNumber evidence="2 15">6.5.1.2</ecNumber>
    </recommendedName>
    <alternativeName>
        <fullName evidence="15">Polydeoxyribonucleotide synthase [NAD(+)]</fullName>
    </alternativeName>
</protein>
<dbReference type="PROSITE" id="PS01056">
    <property type="entry name" value="DNA_LIGASE_N2"/>
    <property type="match status" value="1"/>
</dbReference>
<dbReference type="EC" id="6.5.1.2" evidence="2 15"/>
<feature type="domain" description="BRCT" evidence="17">
    <location>
        <begin position="612"/>
        <end position="693"/>
    </location>
</feature>
<feature type="binding site" evidence="15">
    <location>
        <position position="190"/>
    </location>
    <ligand>
        <name>NAD(+)</name>
        <dbReference type="ChEBI" id="CHEBI:57540"/>
    </ligand>
</feature>
<comment type="caution">
    <text evidence="15">Lacks conserved residue(s) required for the propagation of feature annotation.</text>
</comment>
<sequence length="693" mass="77230">MKNLNLFDEHVSPTPEERVKELKALIHRYDEAYYVYDDPIVTDADYDQVMRELQALERQYPDLLTIDSPTQRVGGTPLSAFSSVSHRVPMLSLSNAFEYADVVSFNRRVVEGLQEEGYLPLHEEVEYDCSLKFDGLAVNLRYENGVLVQASTRGDGQVGEDVTANIRTIRSIPLRLKATRFPRVLEVRGEVLMSHAEFQKLNAKQLAMGQKPFANPRNAAAGSLRQLDSKITAKRSLSFYTYGWGEIQGFDDPLPLTQSAMIEWFHEMGLPVAQERKTGKGVDTLTAFFEHIERIRDELPFDIDGVVYKVNKIEYQQRLGFISKSPRFAIAHKFPAQEVSTTLLDIDIQVGRTGALTPVARLEPVNVGGVTVTNATLHNEDEIRRKDIRIGDKVVVRRAGDVIPEVVRPLTVWRETLETRPFVMVSVCPECQSAIERLPGEAVWRCTGGLFCPAQRKQSIIHAVSRKALDIDGLGEKVVIQMVDKGLIKNLADIFYLSKLDLARLDHFGQKSIDNLMNAIEKSKHVKLENLIFALGIRHVGESTARDLARTFGSLEKLMAATIEDLLKVNDIGQVVATSIVHFFAEAHNQAVIQQLIKAGLNPQENQVTADSGSLKLEQLSFVITGTLPSYSRDEAADLIREHGGQVMSAVSSKTDYLLAGEKAGSKLEKAEKLGVKIISEADLLSMIQPNAE</sequence>
<dbReference type="STRING" id="1072685.IX83_06380"/>
<dbReference type="InterPro" id="IPR013839">
    <property type="entry name" value="DNAligase_adenylation"/>
</dbReference>
<dbReference type="Pfam" id="PF03120">
    <property type="entry name" value="OB_DNA_ligase"/>
    <property type="match status" value="1"/>
</dbReference>
<dbReference type="FunFam" id="1.10.150.20:FF:000007">
    <property type="entry name" value="DNA ligase"/>
    <property type="match status" value="1"/>
</dbReference>
<dbReference type="RefSeq" id="WP_038500354.1">
    <property type="nucleotide sequence ID" value="NZ_AFWK01000030.1"/>
</dbReference>
<comment type="similarity">
    <text evidence="14 15">Belongs to the NAD-dependent DNA ligase family. LigA subfamily.</text>
</comment>
<dbReference type="InterPro" id="IPR013840">
    <property type="entry name" value="DNAligase_N"/>
</dbReference>
<evidence type="ECO:0000256" key="1">
    <source>
        <dbReference type="ARBA" id="ARBA00004067"/>
    </source>
</evidence>
<dbReference type="Gene3D" id="1.10.287.610">
    <property type="entry name" value="Helix hairpin bin"/>
    <property type="match status" value="1"/>
</dbReference>
<dbReference type="InterPro" id="IPR001679">
    <property type="entry name" value="DNA_ligase"/>
</dbReference>
<evidence type="ECO:0000256" key="6">
    <source>
        <dbReference type="ARBA" id="ARBA00022723"/>
    </source>
</evidence>
<feature type="binding site" evidence="15">
    <location>
        <begin position="92"/>
        <end position="93"/>
    </location>
    <ligand>
        <name>NAD(+)</name>
        <dbReference type="ChEBI" id="CHEBI:57540"/>
    </ligand>
</feature>
<keyword evidence="8 15" id="KW-0862">Zinc</keyword>
<comment type="function">
    <text evidence="1 15">DNA ligase that catalyzes the formation of phosphodiester linkages between 5'-phosphoryl and 3'-hydroxyl groups in double-stranded DNA using NAD as a coenzyme and as the energy source for the reaction. It is essential for DNA replication and repair of damaged DNA.</text>
</comment>
<dbReference type="EMBL" id="CP009238">
    <property type="protein sequence ID" value="AIL32988.1"/>
    <property type="molecule type" value="Genomic_DNA"/>
</dbReference>
<dbReference type="HAMAP" id="MF_01588">
    <property type="entry name" value="DNA_ligase_A"/>
    <property type="match status" value="1"/>
</dbReference>
<evidence type="ECO:0000256" key="10">
    <source>
        <dbReference type="ARBA" id="ARBA00023027"/>
    </source>
</evidence>
<keyword evidence="6 15" id="KW-0479">Metal-binding</keyword>
<dbReference type="InterPro" id="IPR036420">
    <property type="entry name" value="BRCT_dom_sf"/>
</dbReference>
<feature type="binding site" evidence="15">
    <location>
        <position position="333"/>
    </location>
    <ligand>
        <name>NAD(+)</name>
        <dbReference type="ChEBI" id="CHEBI:57540"/>
    </ligand>
</feature>
<dbReference type="GO" id="GO:0005829">
    <property type="term" value="C:cytosol"/>
    <property type="evidence" value="ECO:0007669"/>
    <property type="project" value="TreeGrafter"/>
</dbReference>
<dbReference type="NCBIfam" id="TIGR00575">
    <property type="entry name" value="dnlj"/>
    <property type="match status" value="1"/>
</dbReference>
<evidence type="ECO:0000256" key="5">
    <source>
        <dbReference type="ARBA" id="ARBA00022705"/>
    </source>
</evidence>
<reference evidence="18 19" key="1">
    <citation type="journal article" date="2014" name="BMC Genomics">
        <title>A genomic perspective on a new bacterial genus and species from the Alcaligenaceae family, Basilea psittacipulmonis.</title>
        <authorList>
            <person name="Whiteson K.L."/>
            <person name="Hernandez D."/>
            <person name="Lazarevic V."/>
            <person name="Gaia N."/>
            <person name="Farinelli L."/>
            <person name="Francois P."/>
            <person name="Pilo P."/>
            <person name="Frey J."/>
            <person name="Schrenzel J."/>
        </authorList>
    </citation>
    <scope>NUCLEOTIDE SEQUENCE [LARGE SCALE GENOMIC DNA]</scope>
    <source>
        <strain evidence="18 19">DSM 24701</strain>
    </source>
</reference>
<dbReference type="PANTHER" id="PTHR23389:SF9">
    <property type="entry name" value="DNA LIGASE"/>
    <property type="match status" value="1"/>
</dbReference>
<evidence type="ECO:0000256" key="14">
    <source>
        <dbReference type="ARBA" id="ARBA00060881"/>
    </source>
</evidence>
<dbReference type="SUPFAM" id="SSF47781">
    <property type="entry name" value="RuvA domain 2-like"/>
    <property type="match status" value="1"/>
</dbReference>
<dbReference type="InterPro" id="IPR004150">
    <property type="entry name" value="NAD_DNA_ligase_OB"/>
</dbReference>
<evidence type="ECO:0000256" key="7">
    <source>
        <dbReference type="ARBA" id="ARBA00022763"/>
    </source>
</evidence>
<dbReference type="GO" id="GO:0046872">
    <property type="term" value="F:metal ion binding"/>
    <property type="evidence" value="ECO:0007669"/>
    <property type="project" value="UniProtKB-KW"/>
</dbReference>
<dbReference type="Gene3D" id="2.40.50.140">
    <property type="entry name" value="Nucleic acid-binding proteins"/>
    <property type="match status" value="1"/>
</dbReference>
<dbReference type="SMART" id="SM00532">
    <property type="entry name" value="LIGANc"/>
    <property type="match status" value="1"/>
</dbReference>
<dbReference type="CDD" id="cd00114">
    <property type="entry name" value="LIGANc"/>
    <property type="match status" value="1"/>
</dbReference>
<dbReference type="Proteomes" id="UP000028945">
    <property type="component" value="Chromosome"/>
</dbReference>
<keyword evidence="19" id="KW-1185">Reference proteome</keyword>
<dbReference type="SMART" id="SM00278">
    <property type="entry name" value="HhH1"/>
    <property type="match status" value="4"/>
</dbReference>
<organism evidence="18 19">
    <name type="scientific">Basilea psittacipulmonis DSM 24701</name>
    <dbReference type="NCBI Taxonomy" id="1072685"/>
    <lineage>
        <taxon>Bacteria</taxon>
        <taxon>Pseudomonadati</taxon>
        <taxon>Pseudomonadota</taxon>
        <taxon>Betaproteobacteria</taxon>
        <taxon>Burkholderiales</taxon>
        <taxon>Alcaligenaceae</taxon>
        <taxon>Basilea</taxon>
    </lineage>
</organism>
<dbReference type="KEGG" id="bpsi:IX83_06380"/>
<dbReference type="InterPro" id="IPR010994">
    <property type="entry name" value="RuvA_2-like"/>
</dbReference>
<dbReference type="GO" id="GO:0003677">
    <property type="term" value="F:DNA binding"/>
    <property type="evidence" value="ECO:0007669"/>
    <property type="project" value="InterPro"/>
</dbReference>
<evidence type="ECO:0000256" key="9">
    <source>
        <dbReference type="ARBA" id="ARBA00022842"/>
    </source>
</evidence>
<dbReference type="InterPro" id="IPR041663">
    <property type="entry name" value="DisA/LigA_HHH"/>
</dbReference>
<dbReference type="HOGENOM" id="CLU_007764_2_1_4"/>
<evidence type="ECO:0000313" key="19">
    <source>
        <dbReference type="Proteomes" id="UP000028945"/>
    </source>
</evidence>
<dbReference type="SMART" id="SM00292">
    <property type="entry name" value="BRCT"/>
    <property type="match status" value="1"/>
</dbReference>
<dbReference type="FunFam" id="3.30.470.30:FF:000001">
    <property type="entry name" value="DNA ligase"/>
    <property type="match status" value="1"/>
</dbReference>
<evidence type="ECO:0000256" key="12">
    <source>
        <dbReference type="ARBA" id="ARBA00023211"/>
    </source>
</evidence>
<dbReference type="Pfam" id="PF14520">
    <property type="entry name" value="HHH_5"/>
    <property type="match status" value="1"/>
</dbReference>
<dbReference type="OrthoDB" id="9759736at2"/>
<keyword evidence="12 15" id="KW-0464">Manganese</keyword>
<feature type="active site" description="N6-AMP-lysine intermediate" evidence="15">
    <location>
        <position position="132"/>
    </location>
</feature>
<evidence type="ECO:0000313" key="18">
    <source>
        <dbReference type="EMBL" id="AIL32988.1"/>
    </source>
</evidence>
<dbReference type="GO" id="GO:0006260">
    <property type="term" value="P:DNA replication"/>
    <property type="evidence" value="ECO:0007669"/>
    <property type="project" value="UniProtKB-KW"/>
</dbReference>
<keyword evidence="7 15" id="KW-0227">DNA damage</keyword>
<dbReference type="AlphaFoldDB" id="A0A077DII8"/>
<dbReference type="InterPro" id="IPR012340">
    <property type="entry name" value="NA-bd_OB-fold"/>
</dbReference>
<dbReference type="Gene3D" id="6.20.10.30">
    <property type="match status" value="1"/>
</dbReference>
<keyword evidence="5 15" id="KW-0235">DNA replication</keyword>
<feature type="binding site" evidence="15">
    <location>
        <position position="153"/>
    </location>
    <ligand>
        <name>NAD(+)</name>
        <dbReference type="ChEBI" id="CHEBI:57540"/>
    </ligand>
</feature>
<evidence type="ECO:0000256" key="16">
    <source>
        <dbReference type="RuleBase" id="RU000618"/>
    </source>
</evidence>
<dbReference type="Pfam" id="PF03119">
    <property type="entry name" value="DNA_ligase_ZBD"/>
    <property type="match status" value="1"/>
</dbReference>
<dbReference type="Gene3D" id="1.10.150.20">
    <property type="entry name" value="5' to 3' exonuclease, C-terminal subdomain"/>
    <property type="match status" value="2"/>
</dbReference>
<dbReference type="InterPro" id="IPR004149">
    <property type="entry name" value="Znf_DNAligase_C4"/>
</dbReference>
<feature type="binding site" evidence="15">
    <location>
        <position position="428"/>
    </location>
    <ligand>
        <name>Zn(2+)</name>
        <dbReference type="ChEBI" id="CHEBI:29105"/>
    </ligand>
</feature>
<dbReference type="InterPro" id="IPR033136">
    <property type="entry name" value="DNA_ligase_CS"/>
</dbReference>
<evidence type="ECO:0000256" key="11">
    <source>
        <dbReference type="ARBA" id="ARBA00023204"/>
    </source>
</evidence>
<comment type="catalytic activity">
    <reaction evidence="13 15 16">
        <text>NAD(+) + (deoxyribonucleotide)n-3'-hydroxyl + 5'-phospho-(deoxyribonucleotide)m = (deoxyribonucleotide)n+m + AMP + beta-nicotinamide D-nucleotide.</text>
        <dbReference type="EC" id="6.5.1.2"/>
    </reaction>
</comment>
<evidence type="ECO:0000256" key="4">
    <source>
        <dbReference type="ARBA" id="ARBA00022598"/>
    </source>
</evidence>
<dbReference type="SUPFAM" id="SSF56091">
    <property type="entry name" value="DNA ligase/mRNA capping enzyme, catalytic domain"/>
    <property type="match status" value="1"/>
</dbReference>
<proteinExistence type="inferred from homology"/>
<dbReference type="eggNOG" id="COG0272">
    <property type="taxonomic scope" value="Bacteria"/>
</dbReference>
<dbReference type="FunFam" id="2.40.50.140:FF:000012">
    <property type="entry name" value="DNA ligase"/>
    <property type="match status" value="1"/>
</dbReference>
<dbReference type="Pfam" id="PF01653">
    <property type="entry name" value="DNA_ligase_aden"/>
    <property type="match status" value="1"/>
</dbReference>
<dbReference type="PROSITE" id="PS50172">
    <property type="entry name" value="BRCT"/>
    <property type="match status" value="1"/>
</dbReference>
<dbReference type="SUPFAM" id="SSF52113">
    <property type="entry name" value="BRCT domain"/>
    <property type="match status" value="1"/>
</dbReference>
<feature type="binding site" evidence="15">
    <location>
        <position position="452"/>
    </location>
    <ligand>
        <name>Zn(2+)</name>
        <dbReference type="ChEBI" id="CHEBI:29105"/>
    </ligand>
</feature>
<dbReference type="Gene3D" id="3.40.50.10190">
    <property type="entry name" value="BRCT domain"/>
    <property type="match status" value="1"/>
</dbReference>
<feature type="binding site" evidence="15">
    <location>
        <position position="431"/>
    </location>
    <ligand>
        <name>Zn(2+)</name>
        <dbReference type="ChEBI" id="CHEBI:29105"/>
    </ligand>
</feature>
<keyword evidence="10 15" id="KW-0520">NAD</keyword>
<dbReference type="Pfam" id="PF00533">
    <property type="entry name" value="BRCT"/>
    <property type="match status" value="1"/>
</dbReference>
<keyword evidence="11 15" id="KW-0234">DNA repair</keyword>
<evidence type="ECO:0000256" key="15">
    <source>
        <dbReference type="HAMAP-Rule" id="MF_01588"/>
    </source>
</evidence>
<evidence type="ECO:0000256" key="8">
    <source>
        <dbReference type="ARBA" id="ARBA00022833"/>
    </source>
</evidence>
<keyword evidence="9 15" id="KW-0460">Magnesium</keyword>
<gene>
    <name evidence="15 18" type="primary">ligA</name>
    <name evidence="18" type="ORF">IX83_06380</name>
</gene>
<dbReference type="GO" id="GO:0006281">
    <property type="term" value="P:DNA repair"/>
    <property type="evidence" value="ECO:0007669"/>
    <property type="project" value="UniProtKB-KW"/>
</dbReference>
<dbReference type="Pfam" id="PF12826">
    <property type="entry name" value="HHH_2"/>
    <property type="match status" value="1"/>
</dbReference>
<dbReference type="FunFam" id="1.10.150.20:FF:000006">
    <property type="entry name" value="DNA ligase"/>
    <property type="match status" value="1"/>
</dbReference>
<dbReference type="InterPro" id="IPR003583">
    <property type="entry name" value="Hlx-hairpin-Hlx_DNA-bd_motif"/>
</dbReference>
<feature type="binding site" evidence="15">
    <location>
        <begin position="43"/>
        <end position="47"/>
    </location>
    <ligand>
        <name>NAD(+)</name>
        <dbReference type="ChEBI" id="CHEBI:57540"/>
    </ligand>
</feature>
<dbReference type="Gene3D" id="3.30.470.30">
    <property type="entry name" value="DNA ligase/mRNA capping enzyme"/>
    <property type="match status" value="1"/>
</dbReference>
<comment type="cofactor">
    <cofactor evidence="15">
        <name>Mg(2+)</name>
        <dbReference type="ChEBI" id="CHEBI:18420"/>
    </cofactor>
    <cofactor evidence="15">
        <name>Mn(2+)</name>
        <dbReference type="ChEBI" id="CHEBI:29035"/>
    </cofactor>
</comment>
<evidence type="ECO:0000256" key="13">
    <source>
        <dbReference type="ARBA" id="ARBA00034005"/>
    </source>
</evidence>
<keyword evidence="4 15" id="KW-0436">Ligase</keyword>
<name>A0A077DII8_9BURK</name>
<evidence type="ECO:0000259" key="17">
    <source>
        <dbReference type="PROSITE" id="PS50172"/>
    </source>
</evidence>
<dbReference type="SUPFAM" id="SSF50249">
    <property type="entry name" value="Nucleic acid-binding proteins"/>
    <property type="match status" value="1"/>
</dbReference>
<dbReference type="PANTHER" id="PTHR23389">
    <property type="entry name" value="CHROMOSOME TRANSMISSION FIDELITY FACTOR 18"/>
    <property type="match status" value="1"/>
</dbReference>
<evidence type="ECO:0000256" key="3">
    <source>
        <dbReference type="ARBA" id="ARBA00013308"/>
    </source>
</evidence>
<dbReference type="InterPro" id="IPR001357">
    <property type="entry name" value="BRCT_dom"/>
</dbReference>
<dbReference type="PIRSF" id="PIRSF001604">
    <property type="entry name" value="LigA"/>
    <property type="match status" value="1"/>
</dbReference>
<dbReference type="InterPro" id="IPR018239">
    <property type="entry name" value="DNA_ligase_AS"/>
</dbReference>
<feature type="binding site" evidence="15">
    <location>
        <position position="309"/>
    </location>
    <ligand>
        <name>NAD(+)</name>
        <dbReference type="ChEBI" id="CHEBI:57540"/>
    </ligand>
</feature>